<sequence>MGVASDTETAISFVETMEGEPQPPSPRRSQSSSRFSLLSVFNSVLKVAVSDNGDFIDFSSFTISLHPSDA</sequence>
<dbReference type="AlphaFoldDB" id="A0AAD5QZ84"/>
<protein>
    <submittedName>
        <fullName evidence="2">Uncharacterized protein</fullName>
    </submittedName>
</protein>
<feature type="region of interest" description="Disordered" evidence="1">
    <location>
        <begin position="1"/>
        <end position="32"/>
    </location>
</feature>
<proteinExistence type="predicted"/>
<evidence type="ECO:0000256" key="1">
    <source>
        <dbReference type="SAM" id="MobiDB-lite"/>
    </source>
</evidence>
<comment type="caution">
    <text evidence="2">The sequence shown here is derived from an EMBL/GenBank/DDBJ whole genome shotgun (WGS) entry which is preliminary data.</text>
</comment>
<evidence type="ECO:0000313" key="3">
    <source>
        <dbReference type="Proteomes" id="UP001196413"/>
    </source>
</evidence>
<accession>A0AAD5QZ84</accession>
<reference evidence="2" key="1">
    <citation type="submission" date="2021-06" db="EMBL/GenBank/DDBJ databases">
        <title>Parelaphostrongylus tenuis whole genome reference sequence.</title>
        <authorList>
            <person name="Garwood T.J."/>
            <person name="Larsen P.A."/>
            <person name="Fountain-Jones N.M."/>
            <person name="Garbe J.R."/>
            <person name="Macchietto M.G."/>
            <person name="Kania S.A."/>
            <person name="Gerhold R.W."/>
            <person name="Richards J.E."/>
            <person name="Wolf T.M."/>
        </authorList>
    </citation>
    <scope>NUCLEOTIDE SEQUENCE</scope>
    <source>
        <strain evidence="2">MNPRO001-30</strain>
        <tissue evidence="2">Meninges</tissue>
    </source>
</reference>
<organism evidence="2 3">
    <name type="scientific">Parelaphostrongylus tenuis</name>
    <name type="common">Meningeal worm</name>
    <dbReference type="NCBI Taxonomy" id="148309"/>
    <lineage>
        <taxon>Eukaryota</taxon>
        <taxon>Metazoa</taxon>
        <taxon>Ecdysozoa</taxon>
        <taxon>Nematoda</taxon>
        <taxon>Chromadorea</taxon>
        <taxon>Rhabditida</taxon>
        <taxon>Rhabditina</taxon>
        <taxon>Rhabditomorpha</taxon>
        <taxon>Strongyloidea</taxon>
        <taxon>Metastrongylidae</taxon>
        <taxon>Parelaphostrongylus</taxon>
    </lineage>
</organism>
<feature type="compositionally biased region" description="Polar residues" evidence="1">
    <location>
        <begin position="1"/>
        <end position="10"/>
    </location>
</feature>
<keyword evidence="3" id="KW-1185">Reference proteome</keyword>
<evidence type="ECO:0000313" key="2">
    <source>
        <dbReference type="EMBL" id="KAJ1366655.1"/>
    </source>
</evidence>
<name>A0AAD5QZ84_PARTN</name>
<dbReference type="EMBL" id="JAHQIW010005619">
    <property type="protein sequence ID" value="KAJ1366655.1"/>
    <property type="molecule type" value="Genomic_DNA"/>
</dbReference>
<dbReference type="Proteomes" id="UP001196413">
    <property type="component" value="Unassembled WGS sequence"/>
</dbReference>
<gene>
    <name evidence="2" type="ORF">KIN20_027381</name>
</gene>